<reference evidence="3 4" key="1">
    <citation type="journal article" date="2016" name="Mol. Biol. Evol.">
        <title>Comparative Genomics of Early-Diverging Mushroom-Forming Fungi Provides Insights into the Origins of Lignocellulose Decay Capabilities.</title>
        <authorList>
            <person name="Nagy L.G."/>
            <person name="Riley R."/>
            <person name="Tritt A."/>
            <person name="Adam C."/>
            <person name="Daum C."/>
            <person name="Floudas D."/>
            <person name="Sun H."/>
            <person name="Yadav J.S."/>
            <person name="Pangilinan J."/>
            <person name="Larsson K.H."/>
            <person name="Matsuura K."/>
            <person name="Barry K."/>
            <person name="Labutti K."/>
            <person name="Kuo R."/>
            <person name="Ohm R.A."/>
            <person name="Bhattacharya S.S."/>
            <person name="Shirouzu T."/>
            <person name="Yoshinaga Y."/>
            <person name="Martin F.M."/>
            <person name="Grigoriev I.V."/>
            <person name="Hibbett D.S."/>
        </authorList>
    </citation>
    <scope>NUCLEOTIDE SEQUENCE [LARGE SCALE GENOMIC DNA]</scope>
    <source>
        <strain evidence="3 4">HHB9708</strain>
    </source>
</reference>
<accession>A0A165AM21</accession>
<dbReference type="EMBL" id="KV419394">
    <property type="protein sequence ID" value="KZS99249.1"/>
    <property type="molecule type" value="Genomic_DNA"/>
</dbReference>
<proteinExistence type="predicted"/>
<evidence type="ECO:0008006" key="5">
    <source>
        <dbReference type="Google" id="ProtNLM"/>
    </source>
</evidence>
<evidence type="ECO:0000256" key="1">
    <source>
        <dbReference type="SAM" id="Phobius"/>
    </source>
</evidence>
<evidence type="ECO:0000256" key="2">
    <source>
        <dbReference type="SAM" id="SignalP"/>
    </source>
</evidence>
<feature type="transmembrane region" description="Helical" evidence="1">
    <location>
        <begin position="182"/>
        <end position="206"/>
    </location>
</feature>
<keyword evidence="1" id="KW-0812">Transmembrane</keyword>
<dbReference type="Proteomes" id="UP000076722">
    <property type="component" value="Unassembled WGS sequence"/>
</dbReference>
<keyword evidence="2" id="KW-0732">Signal</keyword>
<feature type="non-terminal residue" evidence="3">
    <location>
        <position position="1"/>
    </location>
</feature>
<feature type="signal peptide" evidence="2">
    <location>
        <begin position="1"/>
        <end position="15"/>
    </location>
</feature>
<gene>
    <name evidence="3" type="ORF">SISNIDRAFT_448115</name>
</gene>
<keyword evidence="1" id="KW-1133">Transmembrane helix</keyword>
<keyword evidence="4" id="KW-1185">Reference proteome</keyword>
<keyword evidence="1" id="KW-0472">Membrane</keyword>
<dbReference type="AlphaFoldDB" id="A0A165AM21"/>
<organism evidence="3 4">
    <name type="scientific">Sistotremastrum niveocremeum HHB9708</name>
    <dbReference type="NCBI Taxonomy" id="1314777"/>
    <lineage>
        <taxon>Eukaryota</taxon>
        <taxon>Fungi</taxon>
        <taxon>Dikarya</taxon>
        <taxon>Basidiomycota</taxon>
        <taxon>Agaricomycotina</taxon>
        <taxon>Agaricomycetes</taxon>
        <taxon>Sistotremastrales</taxon>
        <taxon>Sistotremastraceae</taxon>
        <taxon>Sertulicium</taxon>
        <taxon>Sertulicium niveocremeum</taxon>
    </lineage>
</organism>
<feature type="chain" id="PRO_5012317123" description="Mid2 domain-containing protein" evidence="2">
    <location>
        <begin position="16"/>
        <end position="295"/>
    </location>
</feature>
<evidence type="ECO:0000313" key="4">
    <source>
        <dbReference type="Proteomes" id="UP000076722"/>
    </source>
</evidence>
<protein>
    <recommendedName>
        <fullName evidence="5">Mid2 domain-containing protein</fullName>
    </recommendedName>
</protein>
<sequence>MHLLLQTLFIVSAAAQSTFNASSTSSIAFTRSESRSFTKNDNISTTATEFTSTSSATSSSVSSTLTSSHAFTSTSLPFFRLESSAPATTNHTKSTAATTLPSSDATPSSSLFLKLEPSSIAAKPTSILDTKLITTTASTTSTTISSSTHSISAISSRTREEASPTIATISTATAMPKGSPKVAYAVFGVLGGLLAVGGLALFAISIRQQCARLVRSIRDLFSSKSVNEDVLPTHIASNYSTSSLGSCEKSEGDALDQRMQFNRVPYDGVRLHVPAPCSPQLSISSDPFAAVAKSR</sequence>
<evidence type="ECO:0000313" key="3">
    <source>
        <dbReference type="EMBL" id="KZS99249.1"/>
    </source>
</evidence>
<name>A0A165AM21_9AGAM</name>